<gene>
    <name evidence="2" type="ORF">MONAX_5E031109</name>
</gene>
<reference evidence="2" key="1">
    <citation type="submission" date="2019-04" db="EMBL/GenBank/DDBJ databases">
        <authorList>
            <person name="Alioto T."/>
            <person name="Alioto T."/>
        </authorList>
    </citation>
    <scope>NUCLEOTIDE SEQUENCE [LARGE SCALE GENOMIC DNA]</scope>
</reference>
<feature type="compositionally biased region" description="Polar residues" evidence="1">
    <location>
        <begin position="20"/>
        <end position="33"/>
    </location>
</feature>
<keyword evidence="3" id="KW-1185">Reference proteome</keyword>
<dbReference type="EMBL" id="CABDUW010002578">
    <property type="protein sequence ID" value="VTJ87363.1"/>
    <property type="molecule type" value="Genomic_DNA"/>
</dbReference>
<dbReference type="Proteomes" id="UP000335636">
    <property type="component" value="Unassembled WGS sequence"/>
</dbReference>
<name>A0A5E4CZV2_MARMO</name>
<evidence type="ECO:0000256" key="1">
    <source>
        <dbReference type="SAM" id="MobiDB-lite"/>
    </source>
</evidence>
<comment type="caution">
    <text evidence="2">The sequence shown here is derived from an EMBL/GenBank/DDBJ whole genome shotgun (WGS) entry which is preliminary data.</text>
</comment>
<proteinExistence type="predicted"/>
<evidence type="ECO:0000313" key="3">
    <source>
        <dbReference type="Proteomes" id="UP000335636"/>
    </source>
</evidence>
<dbReference type="AlphaFoldDB" id="A0A5E4CZV2"/>
<feature type="region of interest" description="Disordered" evidence="1">
    <location>
        <begin position="20"/>
        <end position="64"/>
    </location>
</feature>
<protein>
    <submittedName>
        <fullName evidence="2">Uncharacterized protein</fullName>
    </submittedName>
</protein>
<evidence type="ECO:0000313" key="2">
    <source>
        <dbReference type="EMBL" id="VTJ87363.1"/>
    </source>
</evidence>
<accession>A0A5E4CZV2</accession>
<sequence>MLVWRTRLEDRRHWKLNLPTSESPGLRTRTTGSPIPPEALSQEVGGPSGYRHRSPQHIPASRGTPVETWCHCATDMTRERRHLHRSRDGDVHRGCRHGYLDADLVVKGDGHRLGRDALVVDVVLEDRDFVFVV</sequence>
<organism evidence="2 3">
    <name type="scientific">Marmota monax</name>
    <name type="common">Woodchuck</name>
    <dbReference type="NCBI Taxonomy" id="9995"/>
    <lineage>
        <taxon>Eukaryota</taxon>
        <taxon>Metazoa</taxon>
        <taxon>Chordata</taxon>
        <taxon>Craniata</taxon>
        <taxon>Vertebrata</taxon>
        <taxon>Euteleostomi</taxon>
        <taxon>Mammalia</taxon>
        <taxon>Eutheria</taxon>
        <taxon>Euarchontoglires</taxon>
        <taxon>Glires</taxon>
        <taxon>Rodentia</taxon>
        <taxon>Sciuromorpha</taxon>
        <taxon>Sciuridae</taxon>
        <taxon>Xerinae</taxon>
        <taxon>Marmotini</taxon>
        <taxon>Marmota</taxon>
    </lineage>
</organism>